<dbReference type="Gene3D" id="1.10.287.70">
    <property type="match status" value="2"/>
</dbReference>
<dbReference type="PANTHER" id="PTHR11003">
    <property type="entry name" value="POTASSIUM CHANNEL, SUBFAMILY K"/>
    <property type="match status" value="1"/>
</dbReference>
<feature type="transmembrane region" description="Helical" evidence="10">
    <location>
        <begin position="366"/>
        <end position="389"/>
    </location>
</feature>
<dbReference type="InterPro" id="IPR003280">
    <property type="entry name" value="2pore_dom_K_chnl"/>
</dbReference>
<dbReference type="Proteomes" id="UP001220324">
    <property type="component" value="Unassembled WGS sequence"/>
</dbReference>
<evidence type="ECO:0000256" key="9">
    <source>
        <dbReference type="SAM" id="MobiDB-lite"/>
    </source>
</evidence>
<evidence type="ECO:0000256" key="4">
    <source>
        <dbReference type="ARBA" id="ARBA00022989"/>
    </source>
</evidence>
<feature type="transmembrane region" description="Helical" evidence="10">
    <location>
        <begin position="245"/>
        <end position="264"/>
    </location>
</feature>
<feature type="transmembrane region" description="Helical" evidence="10">
    <location>
        <begin position="100"/>
        <end position="119"/>
    </location>
</feature>
<organism evidence="12 13">
    <name type="scientific">Penicillium frequentans</name>
    <dbReference type="NCBI Taxonomy" id="3151616"/>
    <lineage>
        <taxon>Eukaryota</taxon>
        <taxon>Fungi</taxon>
        <taxon>Dikarya</taxon>
        <taxon>Ascomycota</taxon>
        <taxon>Pezizomycotina</taxon>
        <taxon>Eurotiomycetes</taxon>
        <taxon>Eurotiomycetidae</taxon>
        <taxon>Eurotiales</taxon>
        <taxon>Aspergillaceae</taxon>
        <taxon>Penicillium</taxon>
    </lineage>
</organism>
<dbReference type="GO" id="GO:0030322">
    <property type="term" value="P:stabilization of membrane potential"/>
    <property type="evidence" value="ECO:0007669"/>
    <property type="project" value="TreeGrafter"/>
</dbReference>
<keyword evidence="4 10" id="KW-1133">Transmembrane helix</keyword>
<evidence type="ECO:0000256" key="5">
    <source>
        <dbReference type="ARBA" id="ARBA00023065"/>
    </source>
</evidence>
<dbReference type="SUPFAM" id="SSF81324">
    <property type="entry name" value="Voltage-gated potassium channels"/>
    <property type="match status" value="2"/>
</dbReference>
<gene>
    <name evidence="12" type="ORF">N7494_007629</name>
</gene>
<keyword evidence="6 10" id="KW-0472">Membrane</keyword>
<feature type="region of interest" description="Disordered" evidence="9">
    <location>
        <begin position="1"/>
        <end position="45"/>
    </location>
</feature>
<comment type="caution">
    <text evidence="12">The sequence shown here is derived from an EMBL/GenBank/DDBJ whole genome shotgun (WGS) entry which is preliminary data.</text>
</comment>
<reference evidence="12 13" key="1">
    <citation type="journal article" date="2023" name="IMA Fungus">
        <title>Comparative genomic study of the Penicillium genus elucidates a diverse pangenome and 15 lateral gene transfer events.</title>
        <authorList>
            <person name="Petersen C."/>
            <person name="Sorensen T."/>
            <person name="Nielsen M.R."/>
            <person name="Sondergaard T.E."/>
            <person name="Sorensen J.L."/>
            <person name="Fitzpatrick D.A."/>
            <person name="Frisvad J.C."/>
            <person name="Nielsen K.L."/>
        </authorList>
    </citation>
    <scope>NUCLEOTIDE SEQUENCE [LARGE SCALE GENOMIC DNA]</scope>
    <source>
        <strain evidence="12 13">IBT 35679</strain>
    </source>
</reference>
<evidence type="ECO:0000256" key="10">
    <source>
        <dbReference type="SAM" id="Phobius"/>
    </source>
</evidence>
<feature type="transmembrane region" description="Helical" evidence="10">
    <location>
        <begin position="131"/>
        <end position="159"/>
    </location>
</feature>
<evidence type="ECO:0000259" key="11">
    <source>
        <dbReference type="Pfam" id="PF07885"/>
    </source>
</evidence>
<dbReference type="GO" id="GO:0015271">
    <property type="term" value="F:outward rectifier potassium channel activity"/>
    <property type="evidence" value="ECO:0007669"/>
    <property type="project" value="TreeGrafter"/>
</dbReference>
<feature type="compositionally biased region" description="Polar residues" evidence="9">
    <location>
        <begin position="18"/>
        <end position="44"/>
    </location>
</feature>
<evidence type="ECO:0000313" key="13">
    <source>
        <dbReference type="Proteomes" id="UP001220324"/>
    </source>
</evidence>
<evidence type="ECO:0000313" key="12">
    <source>
        <dbReference type="EMBL" id="KAJ5538150.1"/>
    </source>
</evidence>
<feature type="transmembrane region" description="Helical" evidence="10">
    <location>
        <begin position="171"/>
        <end position="194"/>
    </location>
</feature>
<accession>A0AAD6GDN3</accession>
<protein>
    <recommendedName>
        <fullName evidence="11">Potassium channel domain-containing protein</fullName>
    </recommendedName>
</protein>
<feature type="transmembrane region" description="Helical" evidence="10">
    <location>
        <begin position="270"/>
        <end position="291"/>
    </location>
</feature>
<evidence type="ECO:0000256" key="1">
    <source>
        <dbReference type="ARBA" id="ARBA00004141"/>
    </source>
</evidence>
<keyword evidence="13" id="KW-1185">Reference proteome</keyword>
<dbReference type="AlphaFoldDB" id="A0AAD6GDN3"/>
<dbReference type="Pfam" id="PF07885">
    <property type="entry name" value="Ion_trans_2"/>
    <property type="match status" value="2"/>
</dbReference>
<evidence type="ECO:0000256" key="6">
    <source>
        <dbReference type="ARBA" id="ARBA00023136"/>
    </source>
</evidence>
<keyword evidence="5 8" id="KW-0406">Ion transport</keyword>
<keyword evidence="3 8" id="KW-0812">Transmembrane</keyword>
<evidence type="ECO:0000256" key="7">
    <source>
        <dbReference type="ARBA" id="ARBA00023303"/>
    </source>
</evidence>
<proteinExistence type="inferred from homology"/>
<feature type="transmembrane region" description="Helical" evidence="10">
    <location>
        <begin position="214"/>
        <end position="233"/>
    </location>
</feature>
<feature type="transmembrane region" description="Helical" evidence="10">
    <location>
        <begin position="58"/>
        <end position="79"/>
    </location>
</feature>
<dbReference type="EMBL" id="JAQIZZ010000006">
    <property type="protein sequence ID" value="KAJ5538150.1"/>
    <property type="molecule type" value="Genomic_DNA"/>
</dbReference>
<name>A0AAD6GDN3_9EURO</name>
<evidence type="ECO:0000256" key="3">
    <source>
        <dbReference type="ARBA" id="ARBA00022692"/>
    </source>
</evidence>
<feature type="transmembrane region" description="Helical" evidence="10">
    <location>
        <begin position="395"/>
        <end position="414"/>
    </location>
</feature>
<keyword evidence="2 8" id="KW-0813">Transport</keyword>
<dbReference type="GO" id="GO:0005886">
    <property type="term" value="C:plasma membrane"/>
    <property type="evidence" value="ECO:0007669"/>
    <property type="project" value="TreeGrafter"/>
</dbReference>
<feature type="transmembrane region" description="Helical" evidence="10">
    <location>
        <begin position="426"/>
        <end position="447"/>
    </location>
</feature>
<feature type="region of interest" description="Disordered" evidence="9">
    <location>
        <begin position="643"/>
        <end position="671"/>
    </location>
</feature>
<keyword evidence="7 8" id="KW-0407">Ion channel</keyword>
<dbReference type="GO" id="GO:0022841">
    <property type="term" value="F:potassium ion leak channel activity"/>
    <property type="evidence" value="ECO:0007669"/>
    <property type="project" value="TreeGrafter"/>
</dbReference>
<dbReference type="InterPro" id="IPR013099">
    <property type="entry name" value="K_chnl_dom"/>
</dbReference>
<feature type="domain" description="Potassium channel" evidence="11">
    <location>
        <begin position="376"/>
        <end position="451"/>
    </location>
</feature>
<sequence>MNDPGLDDAIADEANALDQHSPQAQPEDSNSTSYTDKTPGQLDTSGPLPARWWLASTVYPLAAGTFGPMASAFNVCCLAQTWRMVPDDQNGYLNIADPKWVVSVNALSLASALIANLFLSLNMARRVRFSLAQPIIVVGWFVSSALLIAILIPFGVSMYKPENSKALYTQAYFYGTFAAGMYFIIACLSTVTAYGAHAGHYSRDYKLSNSQRTLMLQTIIFVIYLLAGAAVYAKIEGWRFLDAVYWADYTLLTIGVGNFAPATHLGRGLLFPYAVGGILVLGLIISSIRTLMLERGRQKMADALAARTRRFLVKEATSDNNRLRSLVPDLPSGDQEMADISPRERRKREFLTMRRTRQLANVQHKWISLIASSLVWMAMWLIGAVVFWRSEQFQVWTYFEALYFAYTTLLTIGYGDIYPRSSLGKAFFVFWSLLAVPTITILISSIGDTIVRFIRDMTLYIGELTILPGDKPLFERLKDIFRISWSEKWVQETLGEKSNAQAGFEDKNDKNDPEQANYQAHRALETEEHKREESAQARGDIAAANIHHYHYLLFHEIRKLMQYSRDNLQKEFDYLEWEYYLELISGKHRPGAKGMNASDEERQREFQEWSWIDKRNPMIGQQTEVQWLLNALTEALDRELRGASQAYHSDQSEAEDLKRGKSGSRSSSKSG</sequence>
<comment type="subcellular location">
    <subcellularLocation>
        <location evidence="1">Membrane</location>
        <topology evidence="1">Multi-pass membrane protein</topology>
    </subcellularLocation>
</comment>
<dbReference type="PRINTS" id="PR01333">
    <property type="entry name" value="2POREKCHANEL"/>
</dbReference>
<comment type="similarity">
    <text evidence="8">Belongs to the two pore domain potassium channel (TC 1.A.1.8) family.</text>
</comment>
<evidence type="ECO:0000256" key="2">
    <source>
        <dbReference type="ARBA" id="ARBA00022448"/>
    </source>
</evidence>
<dbReference type="PANTHER" id="PTHR11003:SF301">
    <property type="entry name" value="POTASSIUM CHANNEL PROTEIN"/>
    <property type="match status" value="1"/>
</dbReference>
<feature type="domain" description="Potassium channel" evidence="11">
    <location>
        <begin position="219"/>
        <end position="292"/>
    </location>
</feature>
<feature type="compositionally biased region" description="Acidic residues" evidence="9">
    <location>
        <begin position="1"/>
        <end position="11"/>
    </location>
</feature>
<evidence type="ECO:0000256" key="8">
    <source>
        <dbReference type="RuleBase" id="RU003857"/>
    </source>
</evidence>